<dbReference type="EMBL" id="ON005621">
    <property type="protein sequence ID" value="UTC28009.1"/>
    <property type="molecule type" value="Genomic_DNA"/>
</dbReference>
<feature type="domain" description="DUF7168" evidence="2">
    <location>
        <begin position="72"/>
        <end position="185"/>
    </location>
</feature>
<dbReference type="Pfam" id="PF10979">
    <property type="entry name" value="DUF2786"/>
    <property type="match status" value="1"/>
</dbReference>
<dbReference type="InterPro" id="IPR055592">
    <property type="entry name" value="DUF7168"/>
</dbReference>
<evidence type="ECO:0000313" key="3">
    <source>
        <dbReference type="EMBL" id="UTC28009.1"/>
    </source>
</evidence>
<dbReference type="Pfam" id="PF23771">
    <property type="entry name" value="DUF7168"/>
    <property type="match status" value="1"/>
</dbReference>
<evidence type="ECO:0000259" key="2">
    <source>
        <dbReference type="Pfam" id="PF23771"/>
    </source>
</evidence>
<evidence type="ECO:0000259" key="1">
    <source>
        <dbReference type="Pfam" id="PF10979"/>
    </source>
</evidence>
<evidence type="ECO:0000313" key="4">
    <source>
        <dbReference type="Proteomes" id="UP001056518"/>
    </source>
</evidence>
<dbReference type="InterPro" id="IPR024498">
    <property type="entry name" value="DUF2786"/>
</dbReference>
<dbReference type="GeneID" id="79585835"/>
<sequence>MNDDRQKRLQEKLKKCMALSKSNEPHEAAAALRQAQKIMRELGVTEDEVESLAVDTADTVVKTREGFGNCRTMTHLTSMLKAVFGVLPVFERNPGSARRLNVRYIGPRGRVQLAEYSHKVIWRAMQAAWDHHLIRHPEFKGDGGKRQAFHIGWLTAVRKQVEAMAPTEAEAQAIERHKTQLYPQGTEDGKEFKKRELDGTAYWGGARAAKDFSLHRPMEEQQVALEHTA</sequence>
<reference evidence="3" key="1">
    <citation type="submission" date="2022-03" db="EMBL/GenBank/DDBJ databases">
        <authorList>
            <person name="Xu M."/>
        </authorList>
    </citation>
    <scope>NUCLEOTIDE SEQUENCE</scope>
</reference>
<keyword evidence="4" id="KW-1185">Reference proteome</keyword>
<protein>
    <recommendedName>
        <fullName evidence="5">DUF2786 domain-containing protein</fullName>
    </recommendedName>
</protein>
<evidence type="ECO:0008006" key="5">
    <source>
        <dbReference type="Google" id="ProtNLM"/>
    </source>
</evidence>
<feature type="domain" description="DUF2786" evidence="1">
    <location>
        <begin position="9"/>
        <end position="44"/>
    </location>
</feature>
<proteinExistence type="predicted"/>
<dbReference type="RefSeq" id="YP_010738464.1">
    <property type="nucleotide sequence ID" value="NC_073027.1"/>
</dbReference>
<accession>A0A9E7N4G1</accession>
<organism evidence="3 4">
    <name type="scientific">Stenotrophomonas phage A1432</name>
    <dbReference type="NCBI Taxonomy" id="2930315"/>
    <lineage>
        <taxon>Viruses</taxon>
        <taxon>Duplodnaviria</taxon>
        <taxon>Heunggongvirae</taxon>
        <taxon>Uroviricota</taxon>
        <taxon>Caudoviricetes</taxon>
        <taxon>Mesyanzhinovviridae</taxon>
        <taxon>Bradleyvirinae</taxon>
        <taxon>Ghuizhouvirus</taxon>
        <taxon>Ghuizhouvirus A1432</taxon>
    </lineage>
</organism>
<dbReference type="KEGG" id="vg:79585835"/>
<dbReference type="Proteomes" id="UP001056518">
    <property type="component" value="Segment"/>
</dbReference>
<name>A0A9E7N4G1_9CAUD</name>